<accession>A0A3B0YJY4</accession>
<evidence type="ECO:0008006" key="2">
    <source>
        <dbReference type="Google" id="ProtNLM"/>
    </source>
</evidence>
<reference evidence="1" key="1">
    <citation type="submission" date="2018-06" db="EMBL/GenBank/DDBJ databases">
        <authorList>
            <person name="Zhirakovskaya E."/>
        </authorList>
    </citation>
    <scope>NUCLEOTIDE SEQUENCE</scope>
</reference>
<dbReference type="InterPro" id="IPR010870">
    <property type="entry name" value="Porin_O/P"/>
</dbReference>
<sequence>MKKRFLAAAIATGLVATTMTAQAEVKVKWFGFAQITANSVSENKPDDGFVFGADRVRFGFKVKDDKFFGKLQADLNRDHESGATKNGTLPEVIKDAVVGWKFNDAAKISLGQFKTPLGMDFNTSGKKLDITKRGMEKKLVLERTAGVMISGRKIGGGFGYDVFYGNPAGRSSADPSAATGSETTTVARVSYGMGKMMHMELAYGVASAATGSEDYEVIDFGFKFKSGPSTAKFEWIDGSNIRGTKDRDESVWFAHYGHMVNKTTEVMVRYYAASASQATGADTDLNNTYIGVNFYTGSNKTNGRIQLNYVIAGGDTFNGTTNNSGNAYSGVAGSYTDDAILTQYQVAF</sequence>
<gene>
    <name evidence="1" type="ORF">MNBD_GAMMA09-2053</name>
</gene>
<name>A0A3B0YJY4_9ZZZZ</name>
<evidence type="ECO:0000313" key="1">
    <source>
        <dbReference type="EMBL" id="VAW68636.1"/>
    </source>
</evidence>
<dbReference type="InterPro" id="IPR023614">
    <property type="entry name" value="Porin_dom_sf"/>
</dbReference>
<dbReference type="AlphaFoldDB" id="A0A3B0YJY4"/>
<protein>
    <recommendedName>
        <fullName evidence="2">Porin domain-containing protein</fullName>
    </recommendedName>
</protein>
<dbReference type="SUPFAM" id="SSF56935">
    <property type="entry name" value="Porins"/>
    <property type="match status" value="1"/>
</dbReference>
<organism evidence="1">
    <name type="scientific">hydrothermal vent metagenome</name>
    <dbReference type="NCBI Taxonomy" id="652676"/>
    <lineage>
        <taxon>unclassified sequences</taxon>
        <taxon>metagenomes</taxon>
        <taxon>ecological metagenomes</taxon>
    </lineage>
</organism>
<proteinExistence type="predicted"/>
<dbReference type="Pfam" id="PF07396">
    <property type="entry name" value="Porin_O_P"/>
    <property type="match status" value="1"/>
</dbReference>
<dbReference type="Gene3D" id="2.40.160.10">
    <property type="entry name" value="Porin"/>
    <property type="match status" value="1"/>
</dbReference>
<dbReference type="EMBL" id="UOFI01000135">
    <property type="protein sequence ID" value="VAW68636.1"/>
    <property type="molecule type" value="Genomic_DNA"/>
</dbReference>